<feature type="domain" description="Reverse transcriptase" evidence="9">
    <location>
        <begin position="1"/>
        <end position="81"/>
    </location>
</feature>
<evidence type="ECO:0000256" key="7">
    <source>
        <dbReference type="ARBA" id="ARBA00022801"/>
    </source>
</evidence>
<evidence type="ECO:0000259" key="9">
    <source>
        <dbReference type="PROSITE" id="PS50878"/>
    </source>
</evidence>
<reference evidence="10" key="2">
    <citation type="submission" date="2017-07" db="EMBL/GenBank/DDBJ databases">
        <title>WGS assembly of Populus trichocarpa.</title>
        <authorList>
            <person name="Tuskan G."/>
            <person name="Difazio S."/>
            <person name="Jansson S."/>
            <person name="Bohlmann J."/>
            <person name="Grigoriev I."/>
            <person name="Hellsten U."/>
            <person name="Putnam N."/>
            <person name="Ralph S."/>
            <person name="Rombauts S."/>
            <person name="Salamov A."/>
            <person name="Schein J."/>
            <person name="Sterck L."/>
            <person name="Aerts A."/>
            <person name="Bhalerao R."/>
            <person name="Bhalerao R."/>
            <person name="Blaudez D."/>
            <person name="Boerjan W."/>
            <person name="Brun A."/>
            <person name="Brunner A."/>
            <person name="Busov V."/>
            <person name="Campbell M."/>
            <person name="Carlson J."/>
            <person name="Chalot M."/>
            <person name="Chapman J."/>
            <person name="Chen G."/>
            <person name="Cooper D."/>
            <person name="Coutinho P."/>
            <person name="Couturier J."/>
            <person name="Covert S."/>
            <person name="Cronk Q."/>
            <person name="Cunningham R."/>
            <person name="Davis J."/>
            <person name="Degroeve S."/>
            <person name="Dejardin A."/>
            <person name="Depamphilis C."/>
            <person name="Detter J."/>
            <person name="Dirks B."/>
            <person name="Dubchak I."/>
            <person name="Duplessis S."/>
            <person name="Ehlting J."/>
            <person name="Ellis B."/>
            <person name="Gendler K."/>
            <person name="Goodstein D."/>
            <person name="Gribskov M."/>
            <person name="Grimwood J."/>
            <person name="Groover A."/>
            <person name="Gunter L."/>
            <person name="Hamberger B."/>
            <person name="Heinze B."/>
            <person name="Helariutta Y."/>
            <person name="Henrissat B."/>
            <person name="Holligan D."/>
            <person name="Holt R."/>
            <person name="Huang W."/>
            <person name="Islam-Faridi N."/>
            <person name="Jones S."/>
            <person name="Jones-Rhoades M."/>
            <person name="Jorgensen R."/>
            <person name="Joshi C."/>
            <person name="Kangasjarvi J."/>
            <person name="Karlsson J."/>
            <person name="Kelleher C."/>
            <person name="Kirkpatrick R."/>
            <person name="Kirst M."/>
            <person name="Kohler A."/>
            <person name="Kalluri U."/>
            <person name="Larimer F."/>
            <person name="Leebens-Mack J."/>
            <person name="Leple J."/>
            <person name="Locascio P."/>
            <person name="Lou Y."/>
            <person name="Lucas S."/>
            <person name="Martin F."/>
            <person name="Montanini B."/>
            <person name="Napoli C."/>
            <person name="Nelson D."/>
            <person name="Nelson C."/>
            <person name="Nieminen K."/>
            <person name="Nilsson O."/>
            <person name="Pereda V."/>
            <person name="Peter G."/>
            <person name="Philippe R."/>
            <person name="Pilate G."/>
            <person name="Poliakov A."/>
            <person name="Razumovskaya J."/>
            <person name="Richardson P."/>
            <person name="Rinaldi C."/>
            <person name="Ritland K."/>
            <person name="Rouze P."/>
            <person name="Ryaboy D."/>
            <person name="Schmutz J."/>
            <person name="Schrader J."/>
            <person name="Segerman B."/>
            <person name="Shin H."/>
            <person name="Siddiqui A."/>
            <person name="Sterky F."/>
            <person name="Terry A."/>
            <person name="Tsai C."/>
            <person name="Uberbacher E."/>
            <person name="Unneberg P."/>
            <person name="Vahala J."/>
            <person name="Wall K."/>
            <person name="Wessler S."/>
            <person name="Yang G."/>
            <person name="Yin T."/>
            <person name="Douglas C."/>
            <person name="Marra M."/>
            <person name="Sandberg G."/>
            <person name="Van De Peer Y."/>
            <person name="Rokhsar D."/>
        </authorList>
    </citation>
    <scope>NUCLEOTIDE SEQUENCE</scope>
    <source>
        <strain evidence="10">Nisqually-1</strain>
    </source>
</reference>
<dbReference type="PANTHER" id="PTHR33064">
    <property type="entry name" value="POL PROTEIN"/>
    <property type="match status" value="1"/>
</dbReference>
<protein>
    <recommendedName>
        <fullName evidence="9">Reverse transcriptase domain-containing protein</fullName>
    </recommendedName>
</protein>
<evidence type="ECO:0000256" key="5">
    <source>
        <dbReference type="ARBA" id="ARBA00022750"/>
    </source>
</evidence>
<dbReference type="Gene3D" id="3.30.70.270">
    <property type="match status" value="2"/>
</dbReference>
<dbReference type="GO" id="GO:0006508">
    <property type="term" value="P:proteolysis"/>
    <property type="evidence" value="ECO:0007669"/>
    <property type="project" value="UniProtKB-KW"/>
</dbReference>
<keyword evidence="6" id="KW-0255">Endonuclease</keyword>
<evidence type="ECO:0000313" key="10">
    <source>
        <dbReference type="EMBL" id="RQO95266.1"/>
    </source>
</evidence>
<dbReference type="Pfam" id="PF00078">
    <property type="entry name" value="RVT_1"/>
    <property type="match status" value="1"/>
</dbReference>
<evidence type="ECO:0000256" key="4">
    <source>
        <dbReference type="ARBA" id="ARBA00022722"/>
    </source>
</evidence>
<sequence>MPFGLKQAPSIFQRHMNETFMGLENFCRIYVDDIIVFSENDKEHIEHVSQVLDRCKEVGVILSKPKAQLFREKIEFLGLIIDKGKLQLQKHIGENITAFNSKITDRKQLQRFLGILNYISQFCPKVAQIRQPLQAKLKKDAFWQWSDSDTAYVDKIKKAIKNLPPVHHPGPDEPLIIETDASDNYWGGILKSKQSDGLELICGYASGTFKPAEKNYHSNEKEILALINTIKRFQVFLIPVQFTARTDNKNVFYFLHTNIHGSYKQGRLVRWQLWLSYFDIIFEHVAGTNNVFADFLSREFSE</sequence>
<evidence type="ECO:0000256" key="6">
    <source>
        <dbReference type="ARBA" id="ARBA00022759"/>
    </source>
</evidence>
<dbReference type="SUPFAM" id="SSF56672">
    <property type="entry name" value="DNA/RNA polymerases"/>
    <property type="match status" value="1"/>
</dbReference>
<dbReference type="AlphaFoldDB" id="A0A3N7FGQ3"/>
<keyword evidence="7" id="KW-0378">Hydrolase</keyword>
<evidence type="ECO:0000256" key="8">
    <source>
        <dbReference type="ARBA" id="ARBA00022918"/>
    </source>
</evidence>
<name>A0A3N7FGQ3_POPTR</name>
<dbReference type="GO" id="GO:0004190">
    <property type="term" value="F:aspartic-type endopeptidase activity"/>
    <property type="evidence" value="ECO:0007669"/>
    <property type="project" value="UniProtKB-KW"/>
</dbReference>
<dbReference type="InterPro" id="IPR043128">
    <property type="entry name" value="Rev_trsase/Diguanyl_cyclase"/>
</dbReference>
<dbReference type="CDD" id="cd09274">
    <property type="entry name" value="RNase_HI_RT_Ty3"/>
    <property type="match status" value="1"/>
</dbReference>
<dbReference type="PANTHER" id="PTHR33064:SF37">
    <property type="entry name" value="RIBONUCLEASE H"/>
    <property type="match status" value="1"/>
</dbReference>
<keyword evidence="5" id="KW-0064">Aspartyl protease</keyword>
<dbReference type="Pfam" id="PF17917">
    <property type="entry name" value="RT_RNaseH"/>
    <property type="match status" value="1"/>
</dbReference>
<dbReference type="FunFam" id="3.30.70.270:FF:000003">
    <property type="entry name" value="Transposon Ty3-G Gag-Pol polyprotein"/>
    <property type="match status" value="1"/>
</dbReference>
<evidence type="ECO:0000256" key="3">
    <source>
        <dbReference type="ARBA" id="ARBA00022695"/>
    </source>
</evidence>
<keyword evidence="4" id="KW-0540">Nuclease</keyword>
<dbReference type="InParanoid" id="A0A3N7FGQ3"/>
<dbReference type="InterPro" id="IPR041373">
    <property type="entry name" value="RT_RNaseH"/>
</dbReference>
<reference evidence="10" key="1">
    <citation type="journal article" date="2006" name="Science">
        <title>The genome of black cottonwood, Populus trichocarpa (Torr. &amp; Gray).</title>
        <authorList>
            <person name="Tuskan G.A."/>
            <person name="Difazio S."/>
            <person name="Jansson S."/>
            <person name="Bohlmann J."/>
            <person name="Grigoriev I."/>
            <person name="Hellsten U."/>
            <person name="Putnam N."/>
            <person name="Ralph S."/>
            <person name="Rombauts S."/>
            <person name="Salamov A."/>
            <person name="Schein J."/>
            <person name="Sterck L."/>
            <person name="Aerts A."/>
            <person name="Bhalerao R.R."/>
            <person name="Bhalerao R.P."/>
            <person name="Blaudez D."/>
            <person name="Boerjan W."/>
            <person name="Brun A."/>
            <person name="Brunner A."/>
            <person name="Busov V."/>
            <person name="Campbell M."/>
            <person name="Carlson J."/>
            <person name="Chalot M."/>
            <person name="Chapman J."/>
            <person name="Chen G.L."/>
            <person name="Cooper D."/>
            <person name="Coutinho P.M."/>
            <person name="Couturier J."/>
            <person name="Covert S."/>
            <person name="Cronk Q."/>
            <person name="Cunningham R."/>
            <person name="Davis J."/>
            <person name="Degroeve S."/>
            <person name="Dejardin A."/>
            <person name="Depamphilis C."/>
            <person name="Detter J."/>
            <person name="Dirks B."/>
            <person name="Dubchak I."/>
            <person name="Duplessis S."/>
            <person name="Ehlting J."/>
            <person name="Ellis B."/>
            <person name="Gendler K."/>
            <person name="Goodstein D."/>
            <person name="Gribskov M."/>
            <person name="Grimwood J."/>
            <person name="Groover A."/>
            <person name="Gunter L."/>
            <person name="Hamberger B."/>
            <person name="Heinze B."/>
            <person name="Helariutta Y."/>
            <person name="Henrissat B."/>
            <person name="Holligan D."/>
            <person name="Holt R."/>
            <person name="Huang W."/>
            <person name="Islam-Faridi N."/>
            <person name="Jones S."/>
            <person name="Jones-Rhoades M."/>
            <person name="Jorgensen R."/>
            <person name="Joshi C."/>
            <person name="Kangasjarvi J."/>
            <person name="Karlsson J."/>
            <person name="Kelleher C."/>
            <person name="Kirkpatrick R."/>
            <person name="Kirst M."/>
            <person name="Kohler A."/>
            <person name="Kalluri U."/>
            <person name="Larimer F."/>
            <person name="Leebens-Mack J."/>
            <person name="Leple J.C."/>
            <person name="Locascio P."/>
            <person name="Lou Y."/>
            <person name="Lucas S."/>
            <person name="Martin F."/>
            <person name="Montanini B."/>
            <person name="Napoli C."/>
            <person name="Nelson D.R."/>
            <person name="Nelson C."/>
            <person name="Nieminen K."/>
            <person name="Nilsson O."/>
            <person name="Pereda V."/>
            <person name="Peter G."/>
            <person name="Philippe R."/>
            <person name="Pilate G."/>
            <person name="Poliakov A."/>
            <person name="Razumovskaya J."/>
            <person name="Richardson P."/>
            <person name="Rinaldi C."/>
            <person name="Ritland K."/>
            <person name="Rouze P."/>
            <person name="Ryaboy D."/>
            <person name="Schmutz J."/>
            <person name="Schrader J."/>
            <person name="Segerman B."/>
            <person name="Shin H."/>
            <person name="Siddiqui A."/>
            <person name="Sterky F."/>
            <person name="Terry A."/>
            <person name="Tsai C.J."/>
            <person name="Uberbacher E."/>
            <person name="Unneberg P."/>
            <person name="Vahala J."/>
            <person name="Wall K."/>
            <person name="Wessler S."/>
            <person name="Yang G."/>
            <person name="Yin T."/>
            <person name="Douglas C."/>
            <person name="Marra M."/>
            <person name="Sandberg G."/>
            <person name="Van de Peer Y."/>
            <person name="Rokhsar D."/>
        </authorList>
    </citation>
    <scope>NUCLEOTIDE SEQUENCE [LARGE SCALE GENOMIC DNA]</scope>
    <source>
        <strain evidence="10">Nisqually-1</strain>
    </source>
</reference>
<dbReference type="InterPro" id="IPR000477">
    <property type="entry name" value="RT_dom"/>
</dbReference>
<evidence type="ECO:0000256" key="2">
    <source>
        <dbReference type="ARBA" id="ARBA00022679"/>
    </source>
</evidence>
<keyword evidence="3" id="KW-0548">Nucleotidyltransferase</keyword>
<organism evidence="10">
    <name type="scientific">Populus trichocarpa</name>
    <name type="common">Western balsam poplar</name>
    <name type="synonym">Populus balsamifera subsp. trichocarpa</name>
    <dbReference type="NCBI Taxonomy" id="3694"/>
    <lineage>
        <taxon>Eukaryota</taxon>
        <taxon>Viridiplantae</taxon>
        <taxon>Streptophyta</taxon>
        <taxon>Embryophyta</taxon>
        <taxon>Tracheophyta</taxon>
        <taxon>Spermatophyta</taxon>
        <taxon>Magnoliopsida</taxon>
        <taxon>eudicotyledons</taxon>
        <taxon>Gunneridae</taxon>
        <taxon>Pentapetalae</taxon>
        <taxon>rosids</taxon>
        <taxon>fabids</taxon>
        <taxon>Malpighiales</taxon>
        <taxon>Salicaceae</taxon>
        <taxon>Saliceae</taxon>
        <taxon>Populus</taxon>
    </lineage>
</organism>
<keyword evidence="1" id="KW-0645">Protease</keyword>
<keyword evidence="2" id="KW-0808">Transferase</keyword>
<keyword evidence="8" id="KW-0695">RNA-directed DNA polymerase</keyword>
<dbReference type="InterPro" id="IPR051320">
    <property type="entry name" value="Viral_Replic_Matur_Polypro"/>
</dbReference>
<evidence type="ECO:0000256" key="1">
    <source>
        <dbReference type="ARBA" id="ARBA00022670"/>
    </source>
</evidence>
<gene>
    <name evidence="10" type="ORF">POPTR_T055866</name>
</gene>
<dbReference type="EMBL" id="KZ623701">
    <property type="protein sequence ID" value="RQO95266.1"/>
    <property type="molecule type" value="Genomic_DNA"/>
</dbReference>
<dbReference type="GO" id="GO:0004519">
    <property type="term" value="F:endonuclease activity"/>
    <property type="evidence" value="ECO:0007669"/>
    <property type="project" value="UniProtKB-KW"/>
</dbReference>
<dbReference type="CDD" id="cd01647">
    <property type="entry name" value="RT_LTR"/>
    <property type="match status" value="1"/>
</dbReference>
<dbReference type="GO" id="GO:0003964">
    <property type="term" value="F:RNA-directed DNA polymerase activity"/>
    <property type="evidence" value="ECO:0007669"/>
    <property type="project" value="UniProtKB-KW"/>
</dbReference>
<accession>A0A3N7FGQ3</accession>
<dbReference type="PROSITE" id="PS50878">
    <property type="entry name" value="RT_POL"/>
    <property type="match status" value="1"/>
</dbReference>
<proteinExistence type="predicted"/>
<dbReference type="InterPro" id="IPR043502">
    <property type="entry name" value="DNA/RNA_pol_sf"/>
</dbReference>